<dbReference type="Gene3D" id="2.40.50.320">
    <property type="entry name" value="Copper binding periplasmic protein CusF"/>
    <property type="match status" value="1"/>
</dbReference>
<dbReference type="Pfam" id="PF11604">
    <property type="entry name" value="CusF_Ec"/>
    <property type="match status" value="1"/>
</dbReference>
<protein>
    <submittedName>
        <fullName evidence="1">Cu and Ag efflux protein CusF</fullName>
    </submittedName>
</protein>
<sequence>MKSTLMITALATLFSLPLQAAEPAPLSQGEVRKVDIAAQKITLRHGPIASVGMPPMTMVFEVGEPKLLEGVSGGEKVSFQVEQRGSRYVVTELNVLK</sequence>
<evidence type="ECO:0000313" key="1">
    <source>
        <dbReference type="EMBL" id="VDN65667.1"/>
    </source>
</evidence>
<gene>
    <name evidence="1" type="ORF">POT9AD_4692</name>
</gene>
<proteinExistence type="predicted"/>
<dbReference type="AlphaFoldDB" id="A0A653BAN7"/>
<dbReference type="InterPro" id="IPR021647">
    <property type="entry name" value="CusF_Ec"/>
</dbReference>
<dbReference type="InterPro" id="IPR042230">
    <property type="entry name" value="CusF_sf"/>
</dbReference>
<name>A0A653BAN7_ECTOL</name>
<accession>A0A653BAN7</accession>
<organism evidence="1">
    <name type="scientific">Ectopseudomonas oleovorans</name>
    <name type="common">Pseudomonas oleovorans</name>
    <dbReference type="NCBI Taxonomy" id="301"/>
    <lineage>
        <taxon>Bacteria</taxon>
        <taxon>Pseudomonadati</taxon>
        <taxon>Pseudomonadota</taxon>
        <taxon>Gammaproteobacteria</taxon>
        <taxon>Pseudomonadales</taxon>
        <taxon>Pseudomonadaceae</taxon>
        <taxon>Ectopseudomonas</taxon>
    </lineage>
</organism>
<dbReference type="OrthoDB" id="5771277at2"/>
<dbReference type="EMBL" id="LR130779">
    <property type="protein sequence ID" value="VDN65667.1"/>
    <property type="molecule type" value="Genomic_DNA"/>
</dbReference>
<reference evidence="1" key="1">
    <citation type="submission" date="2018-11" db="EMBL/GenBank/DDBJ databases">
        <authorList>
            <consortium name="Genoscope - CEA"/>
            <person name="William W."/>
        </authorList>
    </citation>
    <scope>NUCLEOTIDE SEQUENCE [LARGE SCALE GENOMIC DNA]</scope>
    <source>
        <strain evidence="1">T9AD</strain>
    </source>
</reference>